<keyword evidence="3" id="KW-1185">Reference proteome</keyword>
<evidence type="ECO:0000313" key="2">
    <source>
        <dbReference type="EMBL" id="AJP61460.1"/>
    </source>
</evidence>
<evidence type="ECO:0000256" key="1">
    <source>
        <dbReference type="SAM" id="Coils"/>
    </source>
</evidence>
<keyword evidence="1" id="KW-0175">Coiled coil</keyword>
<proteinExistence type="predicted"/>
<evidence type="ECO:0000313" key="3">
    <source>
        <dbReference type="Proteomes" id="UP000032402"/>
    </source>
</evidence>
<dbReference type="EMBL" id="KP339049">
    <property type="protein sequence ID" value="AJP61460.1"/>
    <property type="molecule type" value="Genomic_DNA"/>
</dbReference>
<dbReference type="KEGG" id="vg:26644507"/>
<reference evidence="2 3" key="1">
    <citation type="journal article" date="2015" name="Appl. Environ. Microbiol.">
        <title>Targeting Enterococcus faecalis Biofilms with Phage Therapy.</title>
        <authorList>
            <person name="Khalifa L."/>
            <person name="Brosh Y."/>
            <person name="Gelman D."/>
            <person name="Coppenhagen-Glazer S."/>
            <person name="Beyth S."/>
            <person name="Poradosu-Cohen R."/>
            <person name="Que Y.A."/>
            <person name="Beyth N."/>
            <person name="Hazan R."/>
        </authorList>
    </citation>
    <scope>NUCLEOTIDE SEQUENCE [LARGE SCALE GENOMIC DNA]</scope>
</reference>
<organism evidence="2 3">
    <name type="scientific">Enterococcus phage EFDG1</name>
    <dbReference type="NCBI Taxonomy" id="1597976"/>
    <lineage>
        <taxon>Viruses</taxon>
        <taxon>Duplodnaviria</taxon>
        <taxon>Heunggongvirae</taxon>
        <taxon>Uroviricota</taxon>
        <taxon>Caudoviricetes</taxon>
        <taxon>Herelleviridae</taxon>
        <taxon>Brockvirinae</taxon>
        <taxon>Schiekvirus</taxon>
        <taxon>Schiekvirus EFDG1</taxon>
    </lineage>
</organism>
<dbReference type="Proteomes" id="UP000032402">
    <property type="component" value="Segment"/>
</dbReference>
<accession>A0A0C5JZK7</accession>
<name>A0A0C5JZK7_9CAUD</name>
<protein>
    <submittedName>
        <fullName evidence="2">Uncharacterized protein</fullName>
    </submittedName>
</protein>
<sequence>MTSQCLTNEIRAQYSLGNGIVEFVERLAKKAQQWGETFATPIRKTTVAEEMGRDTRTVTRYLGQLEELGLVSTEAKRGRNGGTVVVFNTDILNFEPTDNPITSETKEAKEIRERVFPKAPTPKPKRRYRTKLEIAEARILEQKQKSFEERLNDLLERTFLDRDFFDNFEEPRLYFQGYLIAQMYNAYAVIFPKNRHEFFKDIDVKKSEEGLRSMNKAKSYNVLPARFVGTPQYNKFVEVARYCNENNINPLSYLTVQFERAEHLADIGKARVGAIPYVNTLLCEEARKAYSDNVMFYRKMRNSFNLFGMSSSSVPYKGAKYEIIVALRTAYELDRTTRDTFNYLLDELASGAQQSVKQATLLGYYNTTLNALSESELVDEDQQLIRDFLKEQVLLYSRKNSLSSTIYALAFPLQINAVNSVATLKGLDKEMYYTYIGNMYKVTDVNDDEYNSFTERGRTIDFSYNANDTFFSTMRLIADCKGLGVPAGKLGSALQKFGEEKVPLDTFGMLDIERIYGKLIDSDELAKDRYIQDKDATMMSMVVTDEG</sequence>
<dbReference type="GeneID" id="26644507"/>
<feature type="coiled-coil region" evidence="1">
    <location>
        <begin position="125"/>
        <end position="157"/>
    </location>
</feature>
<dbReference type="OrthoDB" id="1444at10239"/>
<dbReference type="RefSeq" id="YP_009218354.1">
    <property type="nucleotide sequence ID" value="NC_029009.1"/>
</dbReference>